<accession>A0A9N9FIJ6</accession>
<feature type="coiled-coil region" evidence="11">
    <location>
        <begin position="288"/>
        <end position="315"/>
    </location>
</feature>
<evidence type="ECO:0000259" key="13">
    <source>
        <dbReference type="PROSITE" id="PS50089"/>
    </source>
</evidence>
<dbReference type="InterPro" id="IPR002867">
    <property type="entry name" value="IBR_dom"/>
</dbReference>
<organism evidence="15 16">
    <name type="scientific">Ambispora gerdemannii</name>
    <dbReference type="NCBI Taxonomy" id="144530"/>
    <lineage>
        <taxon>Eukaryota</taxon>
        <taxon>Fungi</taxon>
        <taxon>Fungi incertae sedis</taxon>
        <taxon>Mucoromycota</taxon>
        <taxon>Glomeromycotina</taxon>
        <taxon>Glomeromycetes</taxon>
        <taxon>Archaeosporales</taxon>
        <taxon>Ambisporaceae</taxon>
        <taxon>Ambispora</taxon>
    </lineage>
</organism>
<dbReference type="Pfam" id="PF22605">
    <property type="entry name" value="IBR_2"/>
    <property type="match status" value="1"/>
</dbReference>
<keyword evidence="16" id="KW-1185">Reference proteome</keyword>
<dbReference type="PANTHER" id="PTHR11685">
    <property type="entry name" value="RBR FAMILY RING FINGER AND IBR DOMAIN-CONTAINING"/>
    <property type="match status" value="1"/>
</dbReference>
<feature type="compositionally biased region" description="Polar residues" evidence="12">
    <location>
        <begin position="1"/>
        <end position="20"/>
    </location>
</feature>
<evidence type="ECO:0000313" key="15">
    <source>
        <dbReference type="EMBL" id="CAG8538978.1"/>
    </source>
</evidence>
<evidence type="ECO:0000256" key="6">
    <source>
        <dbReference type="ARBA" id="ARBA00022737"/>
    </source>
</evidence>
<keyword evidence="9" id="KW-0862">Zinc</keyword>
<comment type="catalytic activity">
    <reaction evidence="1">
        <text>[E2 ubiquitin-conjugating enzyme]-S-ubiquitinyl-L-cysteine + [acceptor protein]-L-lysine = [E2 ubiquitin-conjugating enzyme]-L-cysteine + [acceptor protein]-N(6)-ubiquitinyl-L-lysine.</text>
        <dbReference type="EC" id="2.3.2.31"/>
    </reaction>
</comment>
<keyword evidence="11" id="KW-0175">Coiled coil</keyword>
<keyword evidence="7 10" id="KW-0863">Zinc-finger</keyword>
<evidence type="ECO:0000256" key="11">
    <source>
        <dbReference type="SAM" id="Coils"/>
    </source>
</evidence>
<feature type="compositionally biased region" description="Low complexity" evidence="12">
    <location>
        <begin position="50"/>
        <end position="59"/>
    </location>
</feature>
<dbReference type="InterPro" id="IPR044066">
    <property type="entry name" value="TRIAD_supradom"/>
</dbReference>
<dbReference type="Gene3D" id="3.30.40.10">
    <property type="entry name" value="Zinc/RING finger domain, C3HC4 (zinc finger)"/>
    <property type="match status" value="1"/>
</dbReference>
<evidence type="ECO:0000256" key="12">
    <source>
        <dbReference type="SAM" id="MobiDB-lite"/>
    </source>
</evidence>
<dbReference type="CDD" id="cd20335">
    <property type="entry name" value="BRcat_RBR"/>
    <property type="match status" value="1"/>
</dbReference>
<evidence type="ECO:0000256" key="3">
    <source>
        <dbReference type="ARBA" id="ARBA00012251"/>
    </source>
</evidence>
<dbReference type="InterPro" id="IPR054694">
    <property type="entry name" value="Parkin-like_IBR"/>
</dbReference>
<keyword evidence="8" id="KW-0833">Ubl conjugation pathway</keyword>
<evidence type="ECO:0000256" key="4">
    <source>
        <dbReference type="ARBA" id="ARBA00022679"/>
    </source>
</evidence>
<dbReference type="InterPro" id="IPR031127">
    <property type="entry name" value="E3_UB_ligase_RBR"/>
</dbReference>
<dbReference type="SMART" id="SM00647">
    <property type="entry name" value="IBR"/>
    <property type="match status" value="1"/>
</dbReference>
<evidence type="ECO:0000256" key="2">
    <source>
        <dbReference type="ARBA" id="ARBA00004906"/>
    </source>
</evidence>
<sequence>MFNNNHSRGNTEENNYYNDSDNFELPPPPYEAIYSAPNNYYTPSKTHTPSSSSSFSSSSTQIANRRPTNLSQTSIHLLSTRKECIVCTETVDETQFIRPTNNCTHANIICRDCISRHIEHEVQDNGNFEIRCPDENCRNVITEEGINRFSDEQVFKRYQKLSLVSALSQMSDFRWCSNPQCDSGQIHYEGDAAPIMTCQSCSQKSCVIHSRPIPVGSLNCPQCASLAEARELARDIVRHHISRRLKEFDITLTEEQQQFFESHFEPMIRDVASNLVEETEVYETGKERRRQQELEEQQKEQMKKLEEETKAFIAAITKMCPKCNAYIEKDGGCDHMMCRAPGCRYEFCWL</sequence>
<feature type="compositionally biased region" description="Polar residues" evidence="12">
    <location>
        <begin position="36"/>
        <end position="49"/>
    </location>
</feature>
<dbReference type="InterPro" id="IPR013083">
    <property type="entry name" value="Znf_RING/FYVE/PHD"/>
</dbReference>
<evidence type="ECO:0000256" key="10">
    <source>
        <dbReference type="PROSITE-ProRule" id="PRU00175"/>
    </source>
</evidence>
<feature type="domain" description="RING-type" evidence="13">
    <location>
        <begin position="84"/>
        <end position="133"/>
    </location>
</feature>
<proteinExistence type="predicted"/>
<feature type="region of interest" description="Disordered" evidence="12">
    <location>
        <begin position="1"/>
        <end position="68"/>
    </location>
</feature>
<gene>
    <name evidence="15" type="ORF">AGERDE_LOCUS6088</name>
</gene>
<dbReference type="EMBL" id="CAJVPL010000901">
    <property type="protein sequence ID" value="CAG8538978.1"/>
    <property type="molecule type" value="Genomic_DNA"/>
</dbReference>
<feature type="domain" description="RING-type" evidence="14">
    <location>
        <begin position="80"/>
        <end position="350"/>
    </location>
</feature>
<keyword evidence="6" id="KW-0677">Repeat</keyword>
<evidence type="ECO:0000256" key="5">
    <source>
        <dbReference type="ARBA" id="ARBA00022723"/>
    </source>
</evidence>
<dbReference type="GO" id="GO:0016567">
    <property type="term" value="P:protein ubiquitination"/>
    <property type="evidence" value="ECO:0007669"/>
    <property type="project" value="InterPro"/>
</dbReference>
<dbReference type="Gene3D" id="1.20.120.1750">
    <property type="match status" value="1"/>
</dbReference>
<dbReference type="SUPFAM" id="SSF57850">
    <property type="entry name" value="RING/U-box"/>
    <property type="match status" value="3"/>
</dbReference>
<dbReference type="GO" id="GO:0008270">
    <property type="term" value="F:zinc ion binding"/>
    <property type="evidence" value="ECO:0007669"/>
    <property type="project" value="UniProtKB-KW"/>
</dbReference>
<dbReference type="EC" id="2.3.2.31" evidence="3"/>
<evidence type="ECO:0000256" key="8">
    <source>
        <dbReference type="ARBA" id="ARBA00022786"/>
    </source>
</evidence>
<dbReference type="GO" id="GO:0061630">
    <property type="term" value="F:ubiquitin protein ligase activity"/>
    <property type="evidence" value="ECO:0007669"/>
    <property type="project" value="UniProtKB-EC"/>
</dbReference>
<evidence type="ECO:0000256" key="9">
    <source>
        <dbReference type="ARBA" id="ARBA00022833"/>
    </source>
</evidence>
<reference evidence="15" key="1">
    <citation type="submission" date="2021-06" db="EMBL/GenBank/DDBJ databases">
        <authorList>
            <person name="Kallberg Y."/>
            <person name="Tangrot J."/>
            <person name="Rosling A."/>
        </authorList>
    </citation>
    <scope>NUCLEOTIDE SEQUENCE</scope>
    <source>
        <strain evidence="15">MT106</strain>
    </source>
</reference>
<keyword evidence="5" id="KW-0479">Metal-binding</keyword>
<dbReference type="PROSITE" id="PS50089">
    <property type="entry name" value="ZF_RING_2"/>
    <property type="match status" value="1"/>
</dbReference>
<dbReference type="AlphaFoldDB" id="A0A9N9FIJ6"/>
<dbReference type="Proteomes" id="UP000789831">
    <property type="component" value="Unassembled WGS sequence"/>
</dbReference>
<dbReference type="OrthoDB" id="1431934at2759"/>
<comment type="caution">
    <text evidence="15">The sequence shown here is derived from an EMBL/GenBank/DDBJ whole genome shotgun (WGS) entry which is preliminary data.</text>
</comment>
<keyword evidence="4" id="KW-0808">Transferase</keyword>
<evidence type="ECO:0000256" key="1">
    <source>
        <dbReference type="ARBA" id="ARBA00001798"/>
    </source>
</evidence>
<dbReference type="Pfam" id="PF01485">
    <property type="entry name" value="IBR"/>
    <property type="match status" value="1"/>
</dbReference>
<comment type="pathway">
    <text evidence="2">Protein modification; protein ubiquitination.</text>
</comment>
<dbReference type="InterPro" id="IPR001841">
    <property type="entry name" value="Znf_RING"/>
</dbReference>
<name>A0A9N9FIJ6_9GLOM</name>
<evidence type="ECO:0000259" key="14">
    <source>
        <dbReference type="PROSITE" id="PS51873"/>
    </source>
</evidence>
<evidence type="ECO:0000256" key="7">
    <source>
        <dbReference type="ARBA" id="ARBA00022771"/>
    </source>
</evidence>
<protein>
    <recommendedName>
        <fullName evidence="3">RBR-type E3 ubiquitin transferase</fullName>
        <ecNumber evidence="3">2.3.2.31</ecNumber>
    </recommendedName>
</protein>
<dbReference type="PROSITE" id="PS51873">
    <property type="entry name" value="TRIAD"/>
    <property type="match status" value="1"/>
</dbReference>
<evidence type="ECO:0000313" key="16">
    <source>
        <dbReference type="Proteomes" id="UP000789831"/>
    </source>
</evidence>